<comment type="cofactor">
    <cofactor evidence="6">
        <name>Zn(2+)</name>
        <dbReference type="ChEBI" id="CHEBI:29105"/>
    </cofactor>
    <text evidence="6">Binds 1 zinc ion per subunit.</text>
</comment>
<dbReference type="AlphaFoldDB" id="A0A1T4SF34"/>
<dbReference type="Proteomes" id="UP000191418">
    <property type="component" value="Unassembled WGS sequence"/>
</dbReference>
<keyword evidence="9" id="KW-1185">Reference proteome</keyword>
<keyword evidence="3 6" id="KW-0378">Hydrolase</keyword>
<dbReference type="PANTHER" id="PTHR22726">
    <property type="entry name" value="METALLOENDOPEPTIDASE OMA1"/>
    <property type="match status" value="1"/>
</dbReference>
<keyword evidence="4 6" id="KW-0862">Zinc</keyword>
<dbReference type="Pfam" id="PF01435">
    <property type="entry name" value="Peptidase_M48"/>
    <property type="match status" value="1"/>
</dbReference>
<evidence type="ECO:0000256" key="4">
    <source>
        <dbReference type="ARBA" id="ARBA00022833"/>
    </source>
</evidence>
<accession>A0A1T4SF34</accession>
<feature type="domain" description="Peptidase M48" evidence="7">
    <location>
        <begin position="77"/>
        <end position="256"/>
    </location>
</feature>
<dbReference type="GO" id="GO:0046872">
    <property type="term" value="F:metal ion binding"/>
    <property type="evidence" value="ECO:0007669"/>
    <property type="project" value="UniProtKB-KW"/>
</dbReference>
<organism evidence="8 9">
    <name type="scientific">Oceanospirillum multiglobuliferum</name>
    <dbReference type="NCBI Taxonomy" id="64969"/>
    <lineage>
        <taxon>Bacteria</taxon>
        <taxon>Pseudomonadati</taxon>
        <taxon>Pseudomonadota</taxon>
        <taxon>Gammaproteobacteria</taxon>
        <taxon>Oceanospirillales</taxon>
        <taxon>Oceanospirillaceae</taxon>
        <taxon>Oceanospirillum</taxon>
    </lineage>
</organism>
<dbReference type="GO" id="GO:0051603">
    <property type="term" value="P:proteolysis involved in protein catabolic process"/>
    <property type="evidence" value="ECO:0007669"/>
    <property type="project" value="TreeGrafter"/>
</dbReference>
<protein>
    <recommendedName>
        <fullName evidence="7">Peptidase M48 domain-containing protein</fullName>
    </recommendedName>
</protein>
<dbReference type="GO" id="GO:0004222">
    <property type="term" value="F:metalloendopeptidase activity"/>
    <property type="evidence" value="ECO:0007669"/>
    <property type="project" value="InterPro"/>
</dbReference>
<evidence type="ECO:0000259" key="7">
    <source>
        <dbReference type="Pfam" id="PF01435"/>
    </source>
</evidence>
<evidence type="ECO:0000256" key="2">
    <source>
        <dbReference type="ARBA" id="ARBA00022723"/>
    </source>
</evidence>
<evidence type="ECO:0000256" key="3">
    <source>
        <dbReference type="ARBA" id="ARBA00022801"/>
    </source>
</evidence>
<dbReference type="InterPro" id="IPR001915">
    <property type="entry name" value="Peptidase_M48"/>
</dbReference>
<dbReference type="InterPro" id="IPR051156">
    <property type="entry name" value="Mito/Outer_Membr_Metalloprot"/>
</dbReference>
<evidence type="ECO:0000313" key="9">
    <source>
        <dbReference type="Proteomes" id="UP000191418"/>
    </source>
</evidence>
<evidence type="ECO:0000256" key="6">
    <source>
        <dbReference type="RuleBase" id="RU003983"/>
    </source>
</evidence>
<name>A0A1T4SF34_9GAMM</name>
<dbReference type="EMBL" id="MTSM01000029">
    <property type="protein sequence ID" value="OPX54291.1"/>
    <property type="molecule type" value="Genomic_DNA"/>
</dbReference>
<reference evidence="8 9" key="1">
    <citation type="submission" date="2017-01" db="EMBL/GenBank/DDBJ databases">
        <title>Genome Sequencing of a Marine Spirillum, Oceanospirillum multiglobuliferum ATCC 33336, from Japan.</title>
        <authorList>
            <person name="Carney J.G."/>
            <person name="Trachtenberg A.M."/>
            <person name="Rheaume B.A."/>
            <person name="Linnane J.D."/>
            <person name="Pitts N.L."/>
            <person name="Mykles D.L."/>
            <person name="Maclea K.S."/>
        </authorList>
    </citation>
    <scope>NUCLEOTIDE SEQUENCE [LARGE SCALE GENOMIC DNA]</scope>
    <source>
        <strain evidence="8 9">ATCC 33336</strain>
    </source>
</reference>
<dbReference type="STRING" id="64969.SAMN02745127_03006"/>
<keyword evidence="2" id="KW-0479">Metal-binding</keyword>
<comment type="caution">
    <text evidence="8">The sequence shown here is derived from an EMBL/GenBank/DDBJ whole genome shotgun (WGS) entry which is preliminary data.</text>
</comment>
<gene>
    <name evidence="8" type="ORF">BTE48_14960</name>
</gene>
<dbReference type="OrthoDB" id="9810445at2"/>
<evidence type="ECO:0000256" key="5">
    <source>
        <dbReference type="ARBA" id="ARBA00023049"/>
    </source>
</evidence>
<comment type="similarity">
    <text evidence="6">Belongs to the peptidase M48 family.</text>
</comment>
<sequence length="278" mass="29949">MPVLSPRQPSAKTWFKKSLLVGLTTVLVAGCSSSPTGRSQLKLFPTAEVSQMGVQSFAQMKSETPATADQNKIRYVNCVANQVTAQVPAKYGISEWEIVVFESEQVNAFALPGGKVGVYTGLLNVANNQHQLAAVIGHELAHVLAEHGNERISTAFATQTGLSLAYKISGEPSPEKDQLFGLLGVGAQYGIVLPFGRTQESEADMMGLDLMAKAGFDPKESVTLWQNMAKASGGSQPEFMSTHPSNERRINDLNGRMSAVLPYYQQAQASGRKPQCML</sequence>
<dbReference type="Gene3D" id="3.30.2010.10">
    <property type="entry name" value="Metalloproteases ('zincins'), catalytic domain"/>
    <property type="match status" value="1"/>
</dbReference>
<keyword evidence="5 6" id="KW-0482">Metalloprotease</keyword>
<dbReference type="PROSITE" id="PS51257">
    <property type="entry name" value="PROKAR_LIPOPROTEIN"/>
    <property type="match status" value="1"/>
</dbReference>
<dbReference type="PANTHER" id="PTHR22726:SF24">
    <property type="entry name" value="M48 FAMILY METALLOPEPTIDASE"/>
    <property type="match status" value="1"/>
</dbReference>
<dbReference type="GO" id="GO:0016020">
    <property type="term" value="C:membrane"/>
    <property type="evidence" value="ECO:0007669"/>
    <property type="project" value="TreeGrafter"/>
</dbReference>
<evidence type="ECO:0000256" key="1">
    <source>
        <dbReference type="ARBA" id="ARBA00022670"/>
    </source>
</evidence>
<dbReference type="RefSeq" id="WP_078746518.1">
    <property type="nucleotide sequence ID" value="NZ_FUXG01000030.1"/>
</dbReference>
<keyword evidence="1 6" id="KW-0645">Protease</keyword>
<dbReference type="CDD" id="cd07331">
    <property type="entry name" value="M48C_Oma1_like"/>
    <property type="match status" value="1"/>
</dbReference>
<evidence type="ECO:0000313" key="8">
    <source>
        <dbReference type="EMBL" id="OPX54291.1"/>
    </source>
</evidence>
<proteinExistence type="inferred from homology"/>